<proteinExistence type="inferred from homology"/>
<evidence type="ECO:0000256" key="2">
    <source>
        <dbReference type="ARBA" id="ARBA00022723"/>
    </source>
</evidence>
<dbReference type="SUPFAM" id="SSF48264">
    <property type="entry name" value="Cytochrome P450"/>
    <property type="match status" value="1"/>
</dbReference>
<dbReference type="PANTHER" id="PTHR24305:SF156">
    <property type="entry name" value="P450, PUTATIVE (EUROFUNG)-RELATED"/>
    <property type="match status" value="1"/>
</dbReference>
<dbReference type="InterPro" id="IPR050121">
    <property type="entry name" value="Cytochrome_P450_monoxygenase"/>
</dbReference>
<dbReference type="InterPro" id="IPR036396">
    <property type="entry name" value="Cyt_P450_sf"/>
</dbReference>
<evidence type="ECO:0000313" key="8">
    <source>
        <dbReference type="Proteomes" id="UP001296104"/>
    </source>
</evidence>
<dbReference type="InterPro" id="IPR002401">
    <property type="entry name" value="Cyt_P450_E_grp-I"/>
</dbReference>
<protein>
    <submittedName>
        <fullName evidence="7">Cytochrome P450 2U1</fullName>
    </submittedName>
</protein>
<keyword evidence="3 4" id="KW-0408">Iron</keyword>
<evidence type="ECO:0000256" key="4">
    <source>
        <dbReference type="PIRSR" id="PIRSR602401-1"/>
    </source>
</evidence>
<dbReference type="GO" id="GO:0020037">
    <property type="term" value="F:heme binding"/>
    <property type="evidence" value="ECO:0007669"/>
    <property type="project" value="InterPro"/>
</dbReference>
<gene>
    <name evidence="7" type="ORF">LECACI_7A001605</name>
</gene>
<sequence>MALQDLIERLPLHASPALTPLSALLLLFATYIIYRSFLDPLSNIPGPLICKLTYLWDWYHSYLGDESKQIDVLHAKYGPVVRIGPKDVVIADGAALAPIYSEKGGFRKAPCYANFDSEGHATIFSALDPKHRAVRSKAVMPMFSTANIRARSDAIEGCIDNMIYRLKQEAEESRRAKKETGVAPPVDVLNLSRGLAIDAVSNYLFGKDYGAISEKSSKMSASTYVDSIVIFGRLFFLPPWLFVPLIMAYERFFPNPEVGASSDKVNSFTNPLAEDCPEHEDTYQSRLLKAGCSVHEADVQMKDVIFAGTDTTGTNLGTILFQLAKHPHSYRELQQEIKAAEQEDPNYNPSNLKYLDAVIREGLRTSLANPTRFPRLVPPTGLTFTANNGCTYHLPPGATVGLSPYTLHFNPKVFSDPTAFKPERWLNGPTPEMYRDFIPFGLGPRQCIARNLASMELTLAVRAVAKSNVLEGARPVKDKLEVYEWFNAKVKGERIDLVWD</sequence>
<evidence type="ECO:0000313" key="7">
    <source>
        <dbReference type="EMBL" id="CAK3847703.1"/>
    </source>
</evidence>
<dbReference type="GO" id="GO:0004497">
    <property type="term" value="F:monooxygenase activity"/>
    <property type="evidence" value="ECO:0007669"/>
    <property type="project" value="UniProtKB-KW"/>
</dbReference>
<evidence type="ECO:0000256" key="3">
    <source>
        <dbReference type="ARBA" id="ARBA00023004"/>
    </source>
</evidence>
<dbReference type="EMBL" id="CAVMBE010000006">
    <property type="protein sequence ID" value="CAK3847703.1"/>
    <property type="molecule type" value="Genomic_DNA"/>
</dbReference>
<dbReference type="PANTHER" id="PTHR24305">
    <property type="entry name" value="CYTOCHROME P450"/>
    <property type="match status" value="1"/>
</dbReference>
<dbReference type="PRINTS" id="PR00463">
    <property type="entry name" value="EP450I"/>
</dbReference>
<keyword evidence="8" id="KW-1185">Reference proteome</keyword>
<dbReference type="CDD" id="cd11062">
    <property type="entry name" value="CYP58-like"/>
    <property type="match status" value="1"/>
</dbReference>
<keyword evidence="5" id="KW-0560">Oxidoreductase</keyword>
<evidence type="ECO:0000256" key="1">
    <source>
        <dbReference type="ARBA" id="ARBA00001971"/>
    </source>
</evidence>
<evidence type="ECO:0000256" key="6">
    <source>
        <dbReference type="SAM" id="Phobius"/>
    </source>
</evidence>
<name>A0AAI8YTC0_9PEZI</name>
<dbReference type="InterPro" id="IPR017972">
    <property type="entry name" value="Cyt_P450_CS"/>
</dbReference>
<dbReference type="GO" id="GO:0016705">
    <property type="term" value="F:oxidoreductase activity, acting on paired donors, with incorporation or reduction of molecular oxygen"/>
    <property type="evidence" value="ECO:0007669"/>
    <property type="project" value="InterPro"/>
</dbReference>
<keyword evidence="6" id="KW-0812">Transmembrane</keyword>
<feature type="binding site" description="axial binding residue" evidence="4">
    <location>
        <position position="447"/>
    </location>
    <ligand>
        <name>heme</name>
        <dbReference type="ChEBI" id="CHEBI:30413"/>
    </ligand>
    <ligandPart>
        <name>Fe</name>
        <dbReference type="ChEBI" id="CHEBI:18248"/>
    </ligandPart>
</feature>
<organism evidence="7 8">
    <name type="scientific">Lecanosticta acicola</name>
    <dbReference type="NCBI Taxonomy" id="111012"/>
    <lineage>
        <taxon>Eukaryota</taxon>
        <taxon>Fungi</taxon>
        <taxon>Dikarya</taxon>
        <taxon>Ascomycota</taxon>
        <taxon>Pezizomycotina</taxon>
        <taxon>Dothideomycetes</taxon>
        <taxon>Dothideomycetidae</taxon>
        <taxon>Mycosphaerellales</taxon>
        <taxon>Mycosphaerellaceae</taxon>
        <taxon>Lecanosticta</taxon>
    </lineage>
</organism>
<keyword evidence="6" id="KW-0472">Membrane</keyword>
<comment type="caution">
    <text evidence="7">The sequence shown here is derived from an EMBL/GenBank/DDBJ whole genome shotgun (WGS) entry which is preliminary data.</text>
</comment>
<dbReference type="Pfam" id="PF00067">
    <property type="entry name" value="p450"/>
    <property type="match status" value="1"/>
</dbReference>
<dbReference type="PRINTS" id="PR00385">
    <property type="entry name" value="P450"/>
</dbReference>
<keyword evidence="2 4" id="KW-0479">Metal-binding</keyword>
<feature type="transmembrane region" description="Helical" evidence="6">
    <location>
        <begin position="12"/>
        <end position="34"/>
    </location>
</feature>
<dbReference type="Gene3D" id="1.10.630.10">
    <property type="entry name" value="Cytochrome P450"/>
    <property type="match status" value="1"/>
</dbReference>
<keyword evidence="4 5" id="KW-0349">Heme</keyword>
<evidence type="ECO:0000256" key="5">
    <source>
        <dbReference type="RuleBase" id="RU000461"/>
    </source>
</evidence>
<comment type="similarity">
    <text evidence="5">Belongs to the cytochrome P450 family.</text>
</comment>
<dbReference type="Proteomes" id="UP001296104">
    <property type="component" value="Unassembled WGS sequence"/>
</dbReference>
<keyword evidence="5" id="KW-0503">Monooxygenase</keyword>
<dbReference type="GO" id="GO:0005506">
    <property type="term" value="F:iron ion binding"/>
    <property type="evidence" value="ECO:0007669"/>
    <property type="project" value="InterPro"/>
</dbReference>
<keyword evidence="6" id="KW-1133">Transmembrane helix</keyword>
<dbReference type="InterPro" id="IPR001128">
    <property type="entry name" value="Cyt_P450"/>
</dbReference>
<dbReference type="AlphaFoldDB" id="A0AAI8YTC0"/>
<comment type="cofactor">
    <cofactor evidence="1 4">
        <name>heme</name>
        <dbReference type="ChEBI" id="CHEBI:30413"/>
    </cofactor>
</comment>
<dbReference type="PROSITE" id="PS00086">
    <property type="entry name" value="CYTOCHROME_P450"/>
    <property type="match status" value="1"/>
</dbReference>
<accession>A0AAI8YTC0</accession>
<reference evidence="7" key="1">
    <citation type="submission" date="2023-11" db="EMBL/GenBank/DDBJ databases">
        <authorList>
            <person name="Alioto T."/>
            <person name="Alioto T."/>
            <person name="Gomez Garrido J."/>
        </authorList>
    </citation>
    <scope>NUCLEOTIDE SEQUENCE</scope>
</reference>